<reference evidence="3" key="1">
    <citation type="submission" date="2021-01" db="EMBL/GenBank/DDBJ databases">
        <authorList>
            <person name="Corre E."/>
            <person name="Pelletier E."/>
            <person name="Niang G."/>
            <person name="Scheremetjew M."/>
            <person name="Finn R."/>
            <person name="Kale V."/>
            <person name="Holt S."/>
            <person name="Cochrane G."/>
            <person name="Meng A."/>
            <person name="Brown T."/>
            <person name="Cohen L."/>
        </authorList>
    </citation>
    <scope>NUCLEOTIDE SEQUENCE</scope>
</reference>
<feature type="region of interest" description="Disordered" evidence="2">
    <location>
        <begin position="623"/>
        <end position="643"/>
    </location>
</feature>
<evidence type="ECO:0000313" key="3">
    <source>
        <dbReference type="EMBL" id="CAD8842827.1"/>
    </source>
</evidence>
<dbReference type="EMBL" id="HBFQ01024322">
    <property type="protein sequence ID" value="CAD8842827.1"/>
    <property type="molecule type" value="Transcribed_RNA"/>
</dbReference>
<evidence type="ECO:0000256" key="1">
    <source>
        <dbReference type="SAM" id="Coils"/>
    </source>
</evidence>
<feature type="coiled-coil region" evidence="1">
    <location>
        <begin position="438"/>
        <end position="472"/>
    </location>
</feature>
<proteinExistence type="predicted"/>
<organism evidence="3">
    <name type="scientific">Noctiluca scintillans</name>
    <name type="common">Sea sparkle</name>
    <name type="synonym">Red tide dinoflagellate</name>
    <dbReference type="NCBI Taxonomy" id="2966"/>
    <lineage>
        <taxon>Eukaryota</taxon>
        <taxon>Sar</taxon>
        <taxon>Alveolata</taxon>
        <taxon>Dinophyceae</taxon>
        <taxon>Noctilucales</taxon>
        <taxon>Noctilucaceae</taxon>
        <taxon>Noctiluca</taxon>
    </lineage>
</organism>
<feature type="compositionally biased region" description="Basic and acidic residues" evidence="2">
    <location>
        <begin position="632"/>
        <end position="642"/>
    </location>
</feature>
<keyword evidence="1" id="KW-0175">Coiled coil</keyword>
<accession>A0A7S1A4V2</accession>
<dbReference type="AlphaFoldDB" id="A0A7S1A4V2"/>
<sequence length="663" mass="72755">MLHGSSAEACEVVSNTNLKIFTLVMKLSVLILLCAAAELVSAGRVTPITQVIELLKKMKVESEATKSQEQVSFAARSQFCKDTTEMKVRDISEAQVHMEVLEAKVEKAKAEQADLSQKVLELEGELVRIEMEKENITAVRTSEREDYDRLNVAYEKAVASIREAVTVLKQAKPQAALVEVSVVSSLALVPASAKQVLNAFLQDVQQEFAAPEAHAYEFQSGSIVNVLEDLLVKFQQENRDLETRELNAGHAHQMVLQDLAGRVKEIEAVKPQLTARMIQLKQNEISDSALLADTTGTHADDTKYTTDLKTQCAVDAADFEKRHKLMTGEIAAIQQALDILSGDSVTTAAVHVSLTQGSSLAQLRAEPQLRAVRYLQRAGQRLHSSLLSNLAVKAGSDPFEKVKQLIGQLITRLMEEATEEAEHKGWCDTELATNAQSRENKANDVESLTFEIDELEAETAQFAKQIAETSAAVAKLETATMEATKLRSDEKAENGKTSEDAKAAQLAIAEAQQTLRDFYVTAGESNYDGHGGQEGVLGMLEVIMDDFARLEAETDGMEMAAESAYTKFMTDSSVDKAQKATDLEHAQTRQRANKAKIATHQSDLQSVKAELDAANSYFEKLRSSCVDSGESAESRKSRREEEIQSLQEALRILAGEEMTEAPK</sequence>
<gene>
    <name evidence="3" type="ORF">NSCI0253_LOCUS17175</name>
</gene>
<protein>
    <submittedName>
        <fullName evidence="3">Uncharacterized protein</fullName>
    </submittedName>
</protein>
<name>A0A7S1A4V2_NOCSC</name>
<evidence type="ECO:0000256" key="2">
    <source>
        <dbReference type="SAM" id="MobiDB-lite"/>
    </source>
</evidence>
<feature type="coiled-coil region" evidence="1">
    <location>
        <begin position="91"/>
        <end position="132"/>
    </location>
</feature>